<proteinExistence type="inferred from homology"/>
<reference evidence="2" key="2">
    <citation type="journal article" date="2014" name="ISME J.">
        <title>Microbial stratification in low pH oxic and suboxic macroscopic growths along an acid mine drainage.</title>
        <authorList>
            <person name="Mendez-Garcia C."/>
            <person name="Mesa V."/>
            <person name="Sprenger R.R."/>
            <person name="Richter M."/>
            <person name="Diez M.S."/>
            <person name="Solano J."/>
            <person name="Bargiela R."/>
            <person name="Golyshina O.V."/>
            <person name="Manteca A."/>
            <person name="Ramos J.L."/>
            <person name="Gallego J.R."/>
            <person name="Llorente I."/>
            <person name="Martins Dos Santos V.A."/>
            <person name="Jensen O.N."/>
            <person name="Pelaez A.I."/>
            <person name="Sanchez J."/>
            <person name="Ferrer M."/>
        </authorList>
    </citation>
    <scope>NUCLEOTIDE SEQUENCE</scope>
</reference>
<dbReference type="GO" id="GO:0003677">
    <property type="term" value="F:DNA binding"/>
    <property type="evidence" value="ECO:0007669"/>
    <property type="project" value="UniProtKB-KW"/>
</dbReference>
<keyword evidence="2" id="KW-0238">DNA-binding</keyword>
<name>T1C5S3_9ZZZZ</name>
<dbReference type="InterPro" id="IPR002836">
    <property type="entry name" value="PDCD5-like"/>
</dbReference>
<evidence type="ECO:0000256" key="1">
    <source>
        <dbReference type="ARBA" id="ARBA00010490"/>
    </source>
</evidence>
<dbReference type="Pfam" id="PF01984">
    <property type="entry name" value="dsDNA_bind"/>
    <property type="match status" value="1"/>
</dbReference>
<dbReference type="InterPro" id="IPR036883">
    <property type="entry name" value="PDCD5-like_sf"/>
</dbReference>
<sequence>MMADQEDEYSKVSKRRLEAAYRKMQEEQQKKEILRKFLDDAGYERMMNVRISSPELYDQVVGLIVSLVQSRRITGKMTDAQLRSILERATYRPEPKIEFKHK</sequence>
<reference evidence="2" key="1">
    <citation type="submission" date="2013-08" db="EMBL/GenBank/DDBJ databases">
        <authorList>
            <person name="Mendez C."/>
            <person name="Richter M."/>
            <person name="Ferrer M."/>
            <person name="Sanchez J."/>
        </authorList>
    </citation>
    <scope>NUCLEOTIDE SEQUENCE</scope>
</reference>
<dbReference type="Gene3D" id="1.10.8.140">
    <property type="entry name" value="PDCD5-like"/>
    <property type="match status" value="1"/>
</dbReference>
<accession>T1C5S3</accession>
<dbReference type="EMBL" id="AUZZ01002405">
    <property type="protein sequence ID" value="EQD60614.1"/>
    <property type="molecule type" value="Genomic_DNA"/>
</dbReference>
<comment type="caution">
    <text evidence="2">The sequence shown here is derived from an EMBL/GenBank/DDBJ whole genome shotgun (WGS) entry which is preliminary data.</text>
</comment>
<gene>
    <name evidence="2" type="ORF">B2A_03598</name>
</gene>
<evidence type="ECO:0000313" key="2">
    <source>
        <dbReference type="EMBL" id="EQD60614.1"/>
    </source>
</evidence>
<protein>
    <submittedName>
        <fullName evidence="2">DNA-binding protein</fullName>
    </submittedName>
</protein>
<organism evidence="2">
    <name type="scientific">mine drainage metagenome</name>
    <dbReference type="NCBI Taxonomy" id="410659"/>
    <lineage>
        <taxon>unclassified sequences</taxon>
        <taxon>metagenomes</taxon>
        <taxon>ecological metagenomes</taxon>
    </lineage>
</organism>
<comment type="similarity">
    <text evidence="1">Belongs to the PDCD5 family.</text>
</comment>
<dbReference type="AlphaFoldDB" id="T1C5S3"/>
<dbReference type="SUPFAM" id="SSF46950">
    <property type="entry name" value="Double-stranded DNA-binding domain"/>
    <property type="match status" value="1"/>
</dbReference>
<dbReference type="PIRSF" id="PIRSF015730">
    <property type="entry name" value="TFAR19"/>
    <property type="match status" value="1"/>
</dbReference>